<dbReference type="RefSeq" id="WP_137406571.1">
    <property type="nucleotide sequence ID" value="NZ_AP025467.1"/>
</dbReference>
<organism evidence="1 2">
    <name type="scientific">Vibrio chagasii</name>
    <dbReference type="NCBI Taxonomy" id="170679"/>
    <lineage>
        <taxon>Bacteria</taxon>
        <taxon>Pseudomonadati</taxon>
        <taxon>Pseudomonadota</taxon>
        <taxon>Gammaproteobacteria</taxon>
        <taxon>Vibrionales</taxon>
        <taxon>Vibrionaceae</taxon>
        <taxon>Vibrio</taxon>
    </lineage>
</organism>
<dbReference type="AlphaFoldDB" id="A0A7V7TKA6"/>
<comment type="caution">
    <text evidence="1">The sequence shown here is derived from an EMBL/GenBank/DDBJ whole genome shotgun (WGS) entry which is preliminary data.</text>
</comment>
<name>A0A7V7TKA6_9VIBR</name>
<evidence type="ECO:0000313" key="1">
    <source>
        <dbReference type="EMBL" id="KAB0482452.1"/>
    </source>
</evidence>
<sequence>MSELQNIASLLSFPSVSEYSRSVALYLISLALETDHSLMAKVESSSEVPVESIISSIEKLYNKHQLVLFDFDVICRIANYEPQDYYASLMLKNGLDYTSVNLWFKRAVLQTAYQPIAFAQLSIPESHHEP</sequence>
<dbReference type="EMBL" id="VZPX01000004">
    <property type="protein sequence ID" value="KAB0482452.1"/>
    <property type="molecule type" value="Genomic_DNA"/>
</dbReference>
<gene>
    <name evidence="1" type="ORF">F7Q91_03320</name>
</gene>
<evidence type="ECO:0000313" key="2">
    <source>
        <dbReference type="Proteomes" id="UP000423756"/>
    </source>
</evidence>
<dbReference type="Proteomes" id="UP000423756">
    <property type="component" value="Unassembled WGS sequence"/>
</dbReference>
<dbReference type="GeneID" id="77344687"/>
<reference evidence="1 2" key="1">
    <citation type="submission" date="2019-09" db="EMBL/GenBank/DDBJ databases">
        <title>Draft genome sequences of 48 bacterial type strains from the CCUG.</title>
        <authorList>
            <person name="Tunovic T."/>
            <person name="Pineiro-Iglesias B."/>
            <person name="Unosson C."/>
            <person name="Inganas E."/>
            <person name="Ohlen M."/>
            <person name="Cardew S."/>
            <person name="Jensie-Markopoulos S."/>
            <person name="Salva-Serra F."/>
            <person name="Jaen-Luchoro D."/>
            <person name="Karlsson R."/>
            <person name="Svensson-Stadler L."/>
            <person name="Chun J."/>
            <person name="Moore E."/>
        </authorList>
    </citation>
    <scope>NUCLEOTIDE SEQUENCE [LARGE SCALE GENOMIC DNA]</scope>
    <source>
        <strain evidence="1 2">CCUG 48643</strain>
    </source>
</reference>
<accession>A0A7V7TKA6</accession>
<protein>
    <submittedName>
        <fullName evidence="1">Uncharacterized protein</fullName>
    </submittedName>
</protein>
<proteinExistence type="predicted"/>